<dbReference type="OrthoDB" id="659599at2759"/>
<feature type="transmembrane region" description="Helical" evidence="1">
    <location>
        <begin position="287"/>
        <end position="306"/>
    </location>
</feature>
<evidence type="ECO:0000313" key="2">
    <source>
        <dbReference type="Proteomes" id="UP000504608"/>
    </source>
</evidence>
<dbReference type="GeneID" id="111476909"/>
<dbReference type="PANTHER" id="PTHR33625">
    <property type="entry name" value="OS08G0179900 PROTEIN"/>
    <property type="match status" value="1"/>
</dbReference>
<name>A0A6J1INT4_CUCMA</name>
<sequence length="309" mass="32927">MGGGEVVRAAAKMAGAGVVNAGFRGSSMVPQFGQFIRSASRASSVSVGSSSRVPSAKATAGAEVDVVQKPTREIDDWEFANFEDDLAVDAAGPEPRIVFGTVPSFEEAKEAAAEVKEALDRAYLTSSPESGGSNLIVCSYSKPESESCLSIEVSSQPQTSVPQHAIQAFRLLKESAEAQTVVASIASDPNVWNAMLGNEALKSFLQSHQTNKVLEYREELSEELEEEAPIVNHAEESRNVFDETLEYITTSIDDMLANASSFLQKIFGGFEVSGNDKAASGFFPTEIAMGSSIMGLVVLVIALLVMKRN</sequence>
<organism evidence="2 3">
    <name type="scientific">Cucurbita maxima</name>
    <name type="common">Pumpkin</name>
    <name type="synonym">Winter squash</name>
    <dbReference type="NCBI Taxonomy" id="3661"/>
    <lineage>
        <taxon>Eukaryota</taxon>
        <taxon>Viridiplantae</taxon>
        <taxon>Streptophyta</taxon>
        <taxon>Embryophyta</taxon>
        <taxon>Tracheophyta</taxon>
        <taxon>Spermatophyta</taxon>
        <taxon>Magnoliopsida</taxon>
        <taxon>eudicotyledons</taxon>
        <taxon>Gunneridae</taxon>
        <taxon>Pentapetalae</taxon>
        <taxon>rosids</taxon>
        <taxon>fabids</taxon>
        <taxon>Cucurbitales</taxon>
        <taxon>Cucurbitaceae</taxon>
        <taxon>Cucurbiteae</taxon>
        <taxon>Cucurbita</taxon>
    </lineage>
</organism>
<dbReference type="Proteomes" id="UP000504608">
    <property type="component" value="Unplaced"/>
</dbReference>
<dbReference type="KEGG" id="cmax:111476909"/>
<protein>
    <submittedName>
        <fullName evidence="3">Uncharacterized protein LOC111476909</fullName>
    </submittedName>
</protein>
<accession>A0A6J1INT4</accession>
<keyword evidence="2" id="KW-1185">Reference proteome</keyword>
<gene>
    <name evidence="3" type="primary">LOC111476909</name>
</gene>
<dbReference type="RefSeq" id="XP_022976544.1">
    <property type="nucleotide sequence ID" value="XM_023120776.1"/>
</dbReference>
<keyword evidence="1" id="KW-0812">Transmembrane</keyword>
<dbReference type="AlphaFoldDB" id="A0A6J1INT4"/>
<proteinExistence type="predicted"/>
<reference evidence="3" key="1">
    <citation type="submission" date="2025-08" db="UniProtKB">
        <authorList>
            <consortium name="RefSeq"/>
        </authorList>
    </citation>
    <scope>IDENTIFICATION</scope>
    <source>
        <tissue evidence="3">Young leaves</tissue>
    </source>
</reference>
<keyword evidence="1" id="KW-1133">Transmembrane helix</keyword>
<evidence type="ECO:0000313" key="3">
    <source>
        <dbReference type="RefSeq" id="XP_022976544.1"/>
    </source>
</evidence>
<keyword evidence="1" id="KW-0472">Membrane</keyword>
<evidence type="ECO:0000256" key="1">
    <source>
        <dbReference type="SAM" id="Phobius"/>
    </source>
</evidence>
<dbReference type="PANTHER" id="PTHR33625:SF4">
    <property type="entry name" value="OS08G0179900 PROTEIN"/>
    <property type="match status" value="1"/>
</dbReference>